<feature type="domain" description="ENTH" evidence="10">
    <location>
        <begin position="182"/>
        <end position="328"/>
    </location>
</feature>
<keyword evidence="8" id="KW-0968">Cytoplasmic vesicle</keyword>
<feature type="region of interest" description="Disordered" evidence="9">
    <location>
        <begin position="541"/>
        <end position="563"/>
    </location>
</feature>
<dbReference type="Gene3D" id="1.20.58.150">
    <property type="entry name" value="ANTH domain"/>
    <property type="match status" value="1"/>
</dbReference>
<dbReference type="InterPro" id="IPR013809">
    <property type="entry name" value="ENTH"/>
</dbReference>
<dbReference type="FunFam" id="1.25.40.90:FF:000019">
    <property type="entry name" value="Clathrin coat assembly protein"/>
    <property type="match status" value="1"/>
</dbReference>
<dbReference type="PANTHER" id="PTHR22951:SF12">
    <property type="entry name" value="OS05G0426100 PROTEIN"/>
    <property type="match status" value="1"/>
</dbReference>
<evidence type="ECO:0000256" key="4">
    <source>
        <dbReference type="ARBA" id="ARBA00022583"/>
    </source>
</evidence>
<dbReference type="SUPFAM" id="SSF48464">
    <property type="entry name" value="ENTH/VHS domain"/>
    <property type="match status" value="1"/>
</dbReference>
<evidence type="ECO:0000256" key="2">
    <source>
        <dbReference type="ARBA" id="ARBA00004555"/>
    </source>
</evidence>
<evidence type="ECO:0000256" key="3">
    <source>
        <dbReference type="ARBA" id="ARBA00004600"/>
    </source>
</evidence>
<comment type="subcellular location">
    <subcellularLocation>
        <location evidence="1">Cytoplasmic vesicle</location>
        <location evidence="1">Clathrin-coated vesicle</location>
    </subcellularLocation>
    <subcellularLocation>
        <location evidence="2">Golgi apparatus</location>
    </subcellularLocation>
    <subcellularLocation>
        <location evidence="3">Membrane</location>
        <location evidence="3">Clathrin-coated pit</location>
    </subcellularLocation>
</comment>
<keyword evidence="6" id="KW-0472">Membrane</keyword>
<dbReference type="CDD" id="cd16987">
    <property type="entry name" value="ANTH_N_AP180_plant"/>
    <property type="match status" value="1"/>
</dbReference>
<dbReference type="InterPro" id="IPR048050">
    <property type="entry name" value="ANTH_N_plant"/>
</dbReference>
<keyword evidence="12" id="KW-1185">Reference proteome</keyword>
<dbReference type="GO" id="GO:0032050">
    <property type="term" value="F:clathrin heavy chain binding"/>
    <property type="evidence" value="ECO:0007669"/>
    <property type="project" value="TreeGrafter"/>
</dbReference>
<keyword evidence="5" id="KW-0333">Golgi apparatus</keyword>
<name>A0A835EWZ0_9POAL</name>
<dbReference type="GO" id="GO:0005794">
    <property type="term" value="C:Golgi apparatus"/>
    <property type="evidence" value="ECO:0007669"/>
    <property type="project" value="UniProtKB-SubCell"/>
</dbReference>
<dbReference type="SUPFAM" id="SSF89009">
    <property type="entry name" value="GAT-like domain"/>
    <property type="match status" value="1"/>
</dbReference>
<dbReference type="Proteomes" id="UP000636709">
    <property type="component" value="Unassembled WGS sequence"/>
</dbReference>
<dbReference type="InterPro" id="IPR008942">
    <property type="entry name" value="ENTH_VHS"/>
</dbReference>
<dbReference type="GO" id="GO:0006900">
    <property type="term" value="P:vesicle budding from membrane"/>
    <property type="evidence" value="ECO:0007669"/>
    <property type="project" value="TreeGrafter"/>
</dbReference>
<proteinExistence type="predicted"/>
<dbReference type="GO" id="GO:0005905">
    <property type="term" value="C:clathrin-coated pit"/>
    <property type="evidence" value="ECO:0007669"/>
    <property type="project" value="UniProtKB-SubCell"/>
</dbReference>
<dbReference type="GO" id="GO:0000149">
    <property type="term" value="F:SNARE binding"/>
    <property type="evidence" value="ECO:0007669"/>
    <property type="project" value="TreeGrafter"/>
</dbReference>
<accession>A0A835EWZ0</accession>
<dbReference type="PROSITE" id="PS50942">
    <property type="entry name" value="ENTH"/>
    <property type="match status" value="1"/>
</dbReference>
<dbReference type="AlphaFoldDB" id="A0A835EWZ0"/>
<dbReference type="OrthoDB" id="44015at2759"/>
<reference evidence="11" key="1">
    <citation type="submission" date="2020-07" db="EMBL/GenBank/DDBJ databases">
        <title>Genome sequence and genetic diversity analysis of an under-domesticated orphan crop, white fonio (Digitaria exilis).</title>
        <authorList>
            <person name="Bennetzen J.L."/>
            <person name="Chen S."/>
            <person name="Ma X."/>
            <person name="Wang X."/>
            <person name="Yssel A.E.J."/>
            <person name="Chaluvadi S.R."/>
            <person name="Johnson M."/>
            <person name="Gangashetty P."/>
            <person name="Hamidou F."/>
            <person name="Sanogo M.D."/>
            <person name="Zwaenepoel A."/>
            <person name="Wallace J."/>
            <person name="Van De Peer Y."/>
            <person name="Van Deynze A."/>
        </authorList>
    </citation>
    <scope>NUCLEOTIDE SEQUENCE</scope>
    <source>
        <tissue evidence="11">Leaves</tissue>
    </source>
</reference>
<dbReference type="GO" id="GO:0072583">
    <property type="term" value="P:clathrin-dependent endocytosis"/>
    <property type="evidence" value="ECO:0007669"/>
    <property type="project" value="InterPro"/>
</dbReference>
<dbReference type="Gene3D" id="1.25.40.90">
    <property type="match status" value="1"/>
</dbReference>
<dbReference type="GO" id="GO:0048268">
    <property type="term" value="P:clathrin coat assembly"/>
    <property type="evidence" value="ECO:0007669"/>
    <property type="project" value="InterPro"/>
</dbReference>
<dbReference type="EMBL" id="JACEFO010001700">
    <property type="protein sequence ID" value="KAF8719706.1"/>
    <property type="molecule type" value="Genomic_DNA"/>
</dbReference>
<gene>
    <name evidence="11" type="ORF">HU200_024457</name>
</gene>
<sequence>MRPFPKKLKPVNRGCTWTVRGYRVIERPTNRGCGMLQIAAASQSRDGYRSTDASLCKGVVAGTSLKFWNREELQPLNCMRGNCQPLCTPSTAPPPSGVLPRPPATHFPHARISNRHCHHQRRAAPQTPAPHVLSPSIRPYGPTNRARISPRRTDPSMAPSKLRQALGAVKDQTSIGLAKVGSAGTVEADLDVAIVRATSHSESSPAEERHVREILALTRLSRVYVGACVASLSRRLGRTRSWAVALKSLVIVHRLLSSSSVSDDGGDTAAFEREVFYATRRGTRMLNMFDFCDRSRGAAAWDFSAFVRTFAAYLDDGLEYRMQGRGSRRGGRPLLEEMYASSSSSSGSRDTCDIVTSFNGRREGDGEADGDRSMVLVNARDPPTSEMTVDQLLIKANQLHHLLDRFIACRAAKANRVVAVSLYPVVKESAQLYCELTEVMAALIEQFAEMETADCERVHALFCGLAKQMEELDAFYAWCKVACVCRHSDVPEVELVTHKKLELMDDFIRDRHAAASQPRLPLPELVASPEPLLVEEEEDINATKALPAPDEPPAAAREERAAEPGPEALLVVAAAHPADEEEEADAMAAEEHGQRLALALFDGDPAAGSSAPRAGAFDHSAADWETALVNSASALANQLAELGGGLNMLVLDGMYSHATVAASAQAQTTFSGSASSMASRPPGAATLALPAPPGSAVAAGADPFAASALVPPPTYVQMSDMQTKQQLLTQEQIVWQQYGRNGMRGQGGLAILE</sequence>
<evidence type="ECO:0000256" key="6">
    <source>
        <dbReference type="ARBA" id="ARBA00023136"/>
    </source>
</evidence>
<dbReference type="PANTHER" id="PTHR22951">
    <property type="entry name" value="CLATHRIN ASSEMBLY PROTEIN"/>
    <property type="match status" value="1"/>
</dbReference>
<feature type="region of interest" description="Disordered" evidence="9">
    <location>
        <begin position="115"/>
        <end position="158"/>
    </location>
</feature>
<evidence type="ECO:0000256" key="5">
    <source>
        <dbReference type="ARBA" id="ARBA00023034"/>
    </source>
</evidence>
<comment type="caution">
    <text evidence="11">The sequence shown here is derived from an EMBL/GenBank/DDBJ whole genome shotgun (WGS) entry which is preliminary data.</text>
</comment>
<organism evidence="11 12">
    <name type="scientific">Digitaria exilis</name>
    <dbReference type="NCBI Taxonomy" id="1010633"/>
    <lineage>
        <taxon>Eukaryota</taxon>
        <taxon>Viridiplantae</taxon>
        <taxon>Streptophyta</taxon>
        <taxon>Embryophyta</taxon>
        <taxon>Tracheophyta</taxon>
        <taxon>Spermatophyta</taxon>
        <taxon>Magnoliopsida</taxon>
        <taxon>Liliopsida</taxon>
        <taxon>Poales</taxon>
        <taxon>Poaceae</taxon>
        <taxon>PACMAD clade</taxon>
        <taxon>Panicoideae</taxon>
        <taxon>Panicodae</taxon>
        <taxon>Paniceae</taxon>
        <taxon>Anthephorinae</taxon>
        <taxon>Digitaria</taxon>
    </lineage>
</organism>
<protein>
    <recommendedName>
        <fullName evidence="10">ENTH domain-containing protein</fullName>
    </recommendedName>
</protein>
<dbReference type="GO" id="GO:0030136">
    <property type="term" value="C:clathrin-coated vesicle"/>
    <property type="evidence" value="ECO:0007669"/>
    <property type="project" value="UniProtKB-SubCell"/>
</dbReference>
<keyword evidence="4" id="KW-0254">Endocytosis</keyword>
<evidence type="ECO:0000313" key="12">
    <source>
        <dbReference type="Proteomes" id="UP000636709"/>
    </source>
</evidence>
<evidence type="ECO:0000256" key="9">
    <source>
        <dbReference type="SAM" id="MobiDB-lite"/>
    </source>
</evidence>
<evidence type="ECO:0000259" key="10">
    <source>
        <dbReference type="PROSITE" id="PS50942"/>
    </source>
</evidence>
<dbReference type="SMART" id="SM00273">
    <property type="entry name" value="ENTH"/>
    <property type="match status" value="1"/>
</dbReference>
<keyword evidence="7" id="KW-0168">Coated pit</keyword>
<evidence type="ECO:0000313" key="11">
    <source>
        <dbReference type="EMBL" id="KAF8719706.1"/>
    </source>
</evidence>
<evidence type="ECO:0000256" key="8">
    <source>
        <dbReference type="ARBA" id="ARBA00023329"/>
    </source>
</evidence>
<dbReference type="InterPro" id="IPR011417">
    <property type="entry name" value="ANTH_dom"/>
</dbReference>
<dbReference type="InterPro" id="IPR014712">
    <property type="entry name" value="ANTH_dom_sf"/>
</dbReference>
<dbReference type="FunFam" id="1.20.58.150:FF:000005">
    <property type="entry name" value="putative clathrin assembly protein At2g25430"/>
    <property type="match status" value="1"/>
</dbReference>
<dbReference type="Pfam" id="PF07651">
    <property type="entry name" value="ANTH"/>
    <property type="match status" value="1"/>
</dbReference>
<evidence type="ECO:0000256" key="1">
    <source>
        <dbReference type="ARBA" id="ARBA00004132"/>
    </source>
</evidence>
<dbReference type="InterPro" id="IPR045192">
    <property type="entry name" value="AP180-like"/>
</dbReference>
<dbReference type="GO" id="GO:0005546">
    <property type="term" value="F:phosphatidylinositol-4,5-bisphosphate binding"/>
    <property type="evidence" value="ECO:0007669"/>
    <property type="project" value="TreeGrafter"/>
</dbReference>
<dbReference type="GO" id="GO:0005545">
    <property type="term" value="F:1-phosphatidylinositol binding"/>
    <property type="evidence" value="ECO:0007669"/>
    <property type="project" value="InterPro"/>
</dbReference>
<evidence type="ECO:0000256" key="7">
    <source>
        <dbReference type="ARBA" id="ARBA00023176"/>
    </source>
</evidence>